<accession>A0A329VI65</accession>
<dbReference type="Pfam" id="PF00842">
    <property type="entry name" value="Ala_racemase_C"/>
    <property type="match status" value="1"/>
</dbReference>
<dbReference type="NCBIfam" id="NF002970">
    <property type="entry name" value="PRK03646.1"/>
    <property type="match status" value="1"/>
</dbReference>
<dbReference type="HAMAP" id="MF_01201">
    <property type="entry name" value="Ala_racemase"/>
    <property type="match status" value="1"/>
</dbReference>
<dbReference type="FunFam" id="3.20.20.10:FF:000002">
    <property type="entry name" value="Alanine racemase"/>
    <property type="match status" value="1"/>
</dbReference>
<dbReference type="InterPro" id="IPR000821">
    <property type="entry name" value="Ala_racemase"/>
</dbReference>
<dbReference type="InterPro" id="IPR009006">
    <property type="entry name" value="Ala_racemase/Decarboxylase_C"/>
</dbReference>
<comment type="function">
    <text evidence="5">Catalyzes the interconversion of L-alanine and D-alanine. May also act on other amino acids.</text>
</comment>
<evidence type="ECO:0000256" key="4">
    <source>
        <dbReference type="ARBA" id="ARBA00023235"/>
    </source>
</evidence>
<evidence type="ECO:0000256" key="6">
    <source>
        <dbReference type="PIRSR" id="PIRSR600821-50"/>
    </source>
</evidence>
<dbReference type="InterPro" id="IPR011079">
    <property type="entry name" value="Ala_racemase_C"/>
</dbReference>
<evidence type="ECO:0000256" key="3">
    <source>
        <dbReference type="ARBA" id="ARBA00022898"/>
    </source>
</evidence>
<evidence type="ECO:0000256" key="1">
    <source>
        <dbReference type="ARBA" id="ARBA00000316"/>
    </source>
</evidence>
<dbReference type="PANTHER" id="PTHR30511">
    <property type="entry name" value="ALANINE RACEMASE"/>
    <property type="match status" value="1"/>
</dbReference>
<evidence type="ECO:0000256" key="5">
    <source>
        <dbReference type="HAMAP-Rule" id="MF_01201"/>
    </source>
</evidence>
<comment type="pathway">
    <text evidence="5">Amino-acid biosynthesis; D-alanine biosynthesis; D-alanine from L-alanine: step 1/1.</text>
</comment>
<feature type="binding site" evidence="5 7">
    <location>
        <position position="130"/>
    </location>
    <ligand>
        <name>substrate</name>
    </ligand>
</feature>
<evidence type="ECO:0000259" key="8">
    <source>
        <dbReference type="SMART" id="SM01005"/>
    </source>
</evidence>
<dbReference type="EC" id="5.1.1.1" evidence="5"/>
<dbReference type="InterPro" id="IPR029066">
    <property type="entry name" value="PLP-binding_barrel"/>
</dbReference>
<dbReference type="RefSeq" id="WP_113025472.1">
    <property type="nucleotide sequence ID" value="NZ_CAWNWQ010000009.1"/>
</dbReference>
<sequence>MPRPISATIHLDALENNLAIIRNKVGNSKIWAVVKANAYGHGLHCIWRSLDQADGFALLDFHEAILLREQGWQGAILLLEGFFKPEDLPIIDEYQLTTVVHSHWQLEAIEAANLSKPINIYLKLNSGMNRLGFPADQYSAVLSLARGIRQIGQITLMSHFANADKDNKAISVTEQLNVINSVSQGLDISQCLANSAASLWYPQTHRDWVRPGIVLYGASPSGKWKDIADIGLKAVMSLQSEIIAIQNLKAGDKMGYGSKYTAPGPMRVGTVACGYADGYPRCAMTGTPIIVDGVRTQVLGTVSMDMLSVDLTPCPQAQIGSPVELWGQNLPVDDVAESSGTIGYELLCALANRVPVSIPYGFQDGSRRQGSESPGA</sequence>
<feature type="active site" description="Proton acceptor; specific for L-alanine" evidence="5">
    <location>
        <position position="256"/>
    </location>
</feature>
<keyword evidence="3 5" id="KW-0663">Pyridoxal phosphate</keyword>
<dbReference type="EMBL" id="NSCI01000009">
    <property type="protein sequence ID" value="RAW91392.1"/>
    <property type="molecule type" value="Genomic_DNA"/>
</dbReference>
<proteinExistence type="inferred from homology"/>
<comment type="caution">
    <text evidence="9">The sequence shown here is derived from an EMBL/GenBank/DDBJ whole genome shotgun (WGS) entry which is preliminary data.</text>
</comment>
<comment type="similarity">
    <text evidence="5">Belongs to the alanine racemase family.</text>
</comment>
<organism evidence="9 10">
    <name type="scientific">Photorhabdus laumondii subsp. clarkei</name>
    <dbReference type="NCBI Taxonomy" id="2029685"/>
    <lineage>
        <taxon>Bacteria</taxon>
        <taxon>Pseudomonadati</taxon>
        <taxon>Pseudomonadota</taxon>
        <taxon>Gammaproteobacteria</taxon>
        <taxon>Enterobacterales</taxon>
        <taxon>Morganellaceae</taxon>
        <taxon>Photorhabdus</taxon>
    </lineage>
</organism>
<reference evidence="9 10" key="1">
    <citation type="journal article" date="2018" name="Int. J. Syst. Evol. Microbiol.">
        <title>Whole-genome-based revisit of Photorhabdus phylogeny: proposal for the elevation of most Photorhabdus subspecies to the species level and description of one novel species Photorhabdus bodei sp. nov., and one novel subspecies Photorhabdus laumondii subsp. clarkei subsp. nov.</title>
        <authorList>
            <person name="Machado R.A.R."/>
            <person name="Wuthrich D."/>
            <person name="Kuhnert P."/>
            <person name="Arce C.C.M."/>
            <person name="Thonen L."/>
            <person name="Ruiz C."/>
            <person name="Zhang X."/>
            <person name="Robert C.A.M."/>
            <person name="Karimi J."/>
            <person name="Kamali S."/>
            <person name="Ma J."/>
            <person name="Bruggmann R."/>
            <person name="Erb M."/>
        </authorList>
    </citation>
    <scope>NUCLEOTIDE SEQUENCE [LARGE SCALE GENOMIC DNA]</scope>
    <source>
        <strain evidence="9 10">BOJ-47</strain>
    </source>
</reference>
<dbReference type="SUPFAM" id="SSF50621">
    <property type="entry name" value="Alanine racemase C-terminal domain-like"/>
    <property type="match status" value="1"/>
</dbReference>
<dbReference type="UniPathway" id="UPA00042">
    <property type="reaction ID" value="UER00497"/>
</dbReference>
<gene>
    <name evidence="9" type="primary">alr</name>
    <name evidence="9" type="ORF">CKY01_09120</name>
</gene>
<dbReference type="Gene3D" id="2.40.37.10">
    <property type="entry name" value="Lyase, Ornithine Decarboxylase, Chain A, domain 1"/>
    <property type="match status" value="1"/>
</dbReference>
<dbReference type="PANTHER" id="PTHR30511:SF0">
    <property type="entry name" value="ALANINE RACEMASE, CATABOLIC-RELATED"/>
    <property type="match status" value="1"/>
</dbReference>
<dbReference type="GO" id="GO:0008784">
    <property type="term" value="F:alanine racemase activity"/>
    <property type="evidence" value="ECO:0007669"/>
    <property type="project" value="UniProtKB-UniRule"/>
</dbReference>
<dbReference type="InterPro" id="IPR020622">
    <property type="entry name" value="Ala_racemase_pyridoxalP-BS"/>
</dbReference>
<keyword evidence="4 5" id="KW-0413">Isomerase</keyword>
<dbReference type="SMART" id="SM01005">
    <property type="entry name" value="Ala_racemase_C"/>
    <property type="match status" value="1"/>
</dbReference>
<evidence type="ECO:0000313" key="10">
    <source>
        <dbReference type="Proteomes" id="UP000250870"/>
    </source>
</evidence>
<protein>
    <recommendedName>
        <fullName evidence="5">Alanine racemase</fullName>
        <ecNumber evidence="5">5.1.1.1</ecNumber>
    </recommendedName>
</protein>
<dbReference type="Gene3D" id="3.20.20.10">
    <property type="entry name" value="Alanine racemase"/>
    <property type="match status" value="1"/>
</dbReference>
<dbReference type="PRINTS" id="PR00992">
    <property type="entry name" value="ALARACEMASE"/>
</dbReference>
<evidence type="ECO:0000256" key="2">
    <source>
        <dbReference type="ARBA" id="ARBA00001933"/>
    </source>
</evidence>
<feature type="domain" description="Alanine racemase C-terminal" evidence="8">
    <location>
        <begin position="235"/>
        <end position="359"/>
    </location>
</feature>
<dbReference type="Proteomes" id="UP000250870">
    <property type="component" value="Unassembled WGS sequence"/>
</dbReference>
<evidence type="ECO:0000313" key="9">
    <source>
        <dbReference type="EMBL" id="RAW91392.1"/>
    </source>
</evidence>
<dbReference type="Pfam" id="PF01168">
    <property type="entry name" value="Ala_racemase_N"/>
    <property type="match status" value="1"/>
</dbReference>
<comment type="catalytic activity">
    <reaction evidence="1 5">
        <text>L-alanine = D-alanine</text>
        <dbReference type="Rhea" id="RHEA:20249"/>
        <dbReference type="ChEBI" id="CHEBI:57416"/>
        <dbReference type="ChEBI" id="CHEBI:57972"/>
        <dbReference type="EC" id="5.1.1.1"/>
    </reaction>
</comment>
<dbReference type="NCBIfam" id="TIGR00492">
    <property type="entry name" value="alr"/>
    <property type="match status" value="1"/>
</dbReference>
<dbReference type="GO" id="GO:0030170">
    <property type="term" value="F:pyridoxal phosphate binding"/>
    <property type="evidence" value="ECO:0007669"/>
    <property type="project" value="UniProtKB-UniRule"/>
</dbReference>
<comment type="cofactor">
    <cofactor evidence="2 5 6">
        <name>pyridoxal 5'-phosphate</name>
        <dbReference type="ChEBI" id="CHEBI:597326"/>
    </cofactor>
</comment>
<evidence type="ECO:0000256" key="7">
    <source>
        <dbReference type="PIRSR" id="PIRSR600821-52"/>
    </source>
</evidence>
<dbReference type="GO" id="GO:0030632">
    <property type="term" value="P:D-alanine biosynthetic process"/>
    <property type="evidence" value="ECO:0007669"/>
    <property type="project" value="UniProtKB-UniRule"/>
</dbReference>
<feature type="active site" description="Proton acceptor; specific for D-alanine" evidence="5">
    <location>
        <position position="35"/>
    </location>
</feature>
<dbReference type="PROSITE" id="PS00395">
    <property type="entry name" value="ALANINE_RACEMASE"/>
    <property type="match status" value="1"/>
</dbReference>
<dbReference type="GO" id="GO:0005829">
    <property type="term" value="C:cytosol"/>
    <property type="evidence" value="ECO:0007669"/>
    <property type="project" value="TreeGrafter"/>
</dbReference>
<dbReference type="InterPro" id="IPR001608">
    <property type="entry name" value="Ala_racemase_N"/>
</dbReference>
<feature type="binding site" evidence="5 7">
    <location>
        <position position="304"/>
    </location>
    <ligand>
        <name>substrate</name>
    </ligand>
</feature>
<dbReference type="CDD" id="cd06827">
    <property type="entry name" value="PLPDE_III_AR_proteobact"/>
    <property type="match status" value="1"/>
</dbReference>
<dbReference type="AlphaFoldDB" id="A0A329VI65"/>
<feature type="modified residue" description="N6-(pyridoxal phosphate)lysine" evidence="5 6">
    <location>
        <position position="35"/>
    </location>
</feature>
<dbReference type="SUPFAM" id="SSF51419">
    <property type="entry name" value="PLP-binding barrel"/>
    <property type="match status" value="1"/>
</dbReference>
<name>A0A329VI65_9GAMM</name>